<organism evidence="1 2">
    <name type="scientific">Araneus ventricosus</name>
    <name type="common">Orbweaver spider</name>
    <name type="synonym">Epeira ventricosa</name>
    <dbReference type="NCBI Taxonomy" id="182803"/>
    <lineage>
        <taxon>Eukaryota</taxon>
        <taxon>Metazoa</taxon>
        <taxon>Ecdysozoa</taxon>
        <taxon>Arthropoda</taxon>
        <taxon>Chelicerata</taxon>
        <taxon>Arachnida</taxon>
        <taxon>Araneae</taxon>
        <taxon>Araneomorphae</taxon>
        <taxon>Entelegynae</taxon>
        <taxon>Araneoidea</taxon>
        <taxon>Araneidae</taxon>
        <taxon>Araneus</taxon>
    </lineage>
</organism>
<sequence>MILGNFLAGILASSVEERPASALTPLMRASRSFLELHSTATPFLASLRTFLIPTLTLLGLRAFWRVSLTSSEEQFQSLAITNETNLGLLFGATFLLTTPA</sequence>
<reference evidence="1 2" key="1">
    <citation type="journal article" date="2019" name="Sci. Rep.">
        <title>Orb-weaving spider Araneus ventricosus genome elucidates the spidroin gene catalogue.</title>
        <authorList>
            <person name="Kono N."/>
            <person name="Nakamura H."/>
            <person name="Ohtoshi R."/>
            <person name="Moran D.A.P."/>
            <person name="Shinohara A."/>
            <person name="Yoshida Y."/>
            <person name="Fujiwara M."/>
            <person name="Mori M."/>
            <person name="Tomita M."/>
            <person name="Arakawa K."/>
        </authorList>
    </citation>
    <scope>NUCLEOTIDE SEQUENCE [LARGE SCALE GENOMIC DNA]</scope>
</reference>
<protein>
    <submittedName>
        <fullName evidence="1">Uncharacterized protein</fullName>
    </submittedName>
</protein>
<keyword evidence="2" id="KW-1185">Reference proteome</keyword>
<dbReference type="EMBL" id="BGPR01068036">
    <property type="protein sequence ID" value="GBO42072.1"/>
    <property type="molecule type" value="Genomic_DNA"/>
</dbReference>
<evidence type="ECO:0000313" key="2">
    <source>
        <dbReference type="Proteomes" id="UP000499080"/>
    </source>
</evidence>
<evidence type="ECO:0000313" key="1">
    <source>
        <dbReference type="EMBL" id="GBO42072.1"/>
    </source>
</evidence>
<accession>A0A4Y2X227</accession>
<name>A0A4Y2X227_ARAVE</name>
<gene>
    <name evidence="1" type="ORF">AVEN_124520_1</name>
</gene>
<dbReference type="AlphaFoldDB" id="A0A4Y2X227"/>
<comment type="caution">
    <text evidence="1">The sequence shown here is derived from an EMBL/GenBank/DDBJ whole genome shotgun (WGS) entry which is preliminary data.</text>
</comment>
<proteinExistence type="predicted"/>
<dbReference type="Proteomes" id="UP000499080">
    <property type="component" value="Unassembled WGS sequence"/>
</dbReference>